<dbReference type="SUPFAM" id="SSF56112">
    <property type="entry name" value="Protein kinase-like (PK-like)"/>
    <property type="match status" value="1"/>
</dbReference>
<feature type="region of interest" description="Disordered" evidence="2">
    <location>
        <begin position="314"/>
        <end position="358"/>
    </location>
</feature>
<dbReference type="EC" id="2.7.11.1" evidence="1"/>
<feature type="compositionally biased region" description="Low complexity" evidence="2">
    <location>
        <begin position="984"/>
        <end position="998"/>
    </location>
</feature>
<dbReference type="SMART" id="SM00220">
    <property type="entry name" value="S_TKc"/>
    <property type="match status" value="1"/>
</dbReference>
<protein>
    <recommendedName>
        <fullName evidence="1">non-specific serine/threonine protein kinase</fullName>
        <ecNumber evidence="1">2.7.11.1</ecNumber>
    </recommendedName>
</protein>
<feature type="compositionally biased region" description="Basic residues" evidence="2">
    <location>
        <begin position="335"/>
        <end position="356"/>
    </location>
</feature>
<reference evidence="4" key="2">
    <citation type="submission" date="2022-10" db="EMBL/GenBank/DDBJ databases">
        <authorList>
            <consortium name="ENA_rothamsted_submissions"/>
            <consortium name="culmorum"/>
            <person name="King R."/>
        </authorList>
    </citation>
    <scope>NUCLEOTIDE SEQUENCE</scope>
</reference>
<dbReference type="Proteomes" id="UP001153620">
    <property type="component" value="Chromosome 2"/>
</dbReference>
<dbReference type="InterPro" id="IPR050235">
    <property type="entry name" value="CK1_Ser-Thr_kinase"/>
</dbReference>
<dbReference type="Gene3D" id="3.30.200.20">
    <property type="entry name" value="Phosphorylase Kinase, domain 1"/>
    <property type="match status" value="1"/>
</dbReference>
<dbReference type="OrthoDB" id="2687620at2759"/>
<dbReference type="InterPro" id="IPR000719">
    <property type="entry name" value="Prot_kinase_dom"/>
</dbReference>
<name>A0A9N9WQC2_9DIPT</name>
<reference evidence="4" key="1">
    <citation type="submission" date="2022-01" db="EMBL/GenBank/DDBJ databases">
        <authorList>
            <person name="King R."/>
        </authorList>
    </citation>
    <scope>NUCLEOTIDE SEQUENCE</scope>
</reference>
<proteinExistence type="predicted"/>
<dbReference type="PROSITE" id="PS50011">
    <property type="entry name" value="PROTEIN_KINASE_DOM"/>
    <property type="match status" value="1"/>
</dbReference>
<feature type="region of interest" description="Disordered" evidence="2">
    <location>
        <begin position="260"/>
        <end position="287"/>
    </location>
</feature>
<keyword evidence="5" id="KW-1185">Reference proteome</keyword>
<dbReference type="Gene3D" id="1.10.510.10">
    <property type="entry name" value="Transferase(Phosphotransferase) domain 1"/>
    <property type="match status" value="2"/>
</dbReference>
<feature type="region of interest" description="Disordered" evidence="2">
    <location>
        <begin position="1"/>
        <end position="37"/>
    </location>
</feature>
<feature type="compositionally biased region" description="Polar residues" evidence="2">
    <location>
        <begin position="948"/>
        <end position="961"/>
    </location>
</feature>
<feature type="compositionally biased region" description="Basic residues" evidence="2">
    <location>
        <begin position="615"/>
        <end position="624"/>
    </location>
</feature>
<feature type="region of interest" description="Disordered" evidence="2">
    <location>
        <begin position="601"/>
        <end position="625"/>
    </location>
</feature>
<feature type="compositionally biased region" description="Acidic residues" evidence="2">
    <location>
        <begin position="321"/>
        <end position="330"/>
    </location>
</feature>
<dbReference type="InterPro" id="IPR011009">
    <property type="entry name" value="Kinase-like_dom_sf"/>
</dbReference>
<gene>
    <name evidence="4" type="ORF">CHIRRI_LOCUS7650</name>
</gene>
<evidence type="ECO:0000313" key="4">
    <source>
        <dbReference type="EMBL" id="CAG9804771.1"/>
    </source>
</evidence>
<evidence type="ECO:0000259" key="3">
    <source>
        <dbReference type="PROSITE" id="PS50011"/>
    </source>
</evidence>
<feature type="compositionally biased region" description="Low complexity" evidence="2">
    <location>
        <begin position="9"/>
        <end position="18"/>
    </location>
</feature>
<evidence type="ECO:0000256" key="1">
    <source>
        <dbReference type="ARBA" id="ARBA00012513"/>
    </source>
</evidence>
<feature type="compositionally biased region" description="Basic and acidic residues" evidence="2">
    <location>
        <begin position="275"/>
        <end position="285"/>
    </location>
</feature>
<feature type="compositionally biased region" description="Basic and acidic residues" evidence="2">
    <location>
        <begin position="793"/>
        <end position="806"/>
    </location>
</feature>
<feature type="region of interest" description="Disordered" evidence="2">
    <location>
        <begin position="774"/>
        <end position="1115"/>
    </location>
</feature>
<feature type="compositionally biased region" description="Basic residues" evidence="2">
    <location>
        <begin position="826"/>
        <end position="836"/>
    </location>
</feature>
<dbReference type="PANTHER" id="PTHR11909">
    <property type="entry name" value="CASEIN KINASE-RELATED"/>
    <property type="match status" value="1"/>
</dbReference>
<feature type="compositionally biased region" description="Basic and acidic residues" evidence="2">
    <location>
        <begin position="19"/>
        <end position="37"/>
    </location>
</feature>
<dbReference type="GO" id="GO:0004674">
    <property type="term" value="F:protein serine/threonine kinase activity"/>
    <property type="evidence" value="ECO:0007669"/>
    <property type="project" value="UniProtKB-EC"/>
</dbReference>
<dbReference type="AlphaFoldDB" id="A0A9N9WQC2"/>
<dbReference type="PROSITE" id="PS00108">
    <property type="entry name" value="PROTEIN_KINASE_ST"/>
    <property type="match status" value="1"/>
</dbReference>
<accession>A0A9N9WQC2</accession>
<dbReference type="Pfam" id="PF00069">
    <property type="entry name" value="Pkinase"/>
    <property type="match status" value="1"/>
</dbReference>
<evidence type="ECO:0000256" key="2">
    <source>
        <dbReference type="SAM" id="MobiDB-lite"/>
    </source>
</evidence>
<dbReference type="InterPro" id="IPR008271">
    <property type="entry name" value="Ser/Thr_kinase_AS"/>
</dbReference>
<feature type="compositionally biased region" description="Polar residues" evidence="2">
    <location>
        <begin position="260"/>
        <end position="271"/>
    </location>
</feature>
<organism evidence="4 5">
    <name type="scientific">Chironomus riparius</name>
    <dbReference type="NCBI Taxonomy" id="315576"/>
    <lineage>
        <taxon>Eukaryota</taxon>
        <taxon>Metazoa</taxon>
        <taxon>Ecdysozoa</taxon>
        <taxon>Arthropoda</taxon>
        <taxon>Hexapoda</taxon>
        <taxon>Insecta</taxon>
        <taxon>Pterygota</taxon>
        <taxon>Neoptera</taxon>
        <taxon>Endopterygota</taxon>
        <taxon>Diptera</taxon>
        <taxon>Nematocera</taxon>
        <taxon>Chironomoidea</taxon>
        <taxon>Chironomidae</taxon>
        <taxon>Chironominae</taxon>
        <taxon>Chironomus</taxon>
    </lineage>
</organism>
<sequence length="1140" mass="130933">MKRKRIQNEESNNNNNSNTDKKVRVSEEVNESNSDHNELDNSIIERKEFVLTREVADNSILCDIAGNQWRIGAPVGAGSFGEIYLASNDISKPADKNNANFVTKIEPHSNGPLFVEIHCLLNVNKDDALENGEEENEEIEQKPIKDVGIPKYIASGSHYFNESRYRFLIMPRYKADLHSITSKNGRLSHKHFLIIASQTIDVLQHLHEKYYVHSDIKAQNIMIGQFDTSINGYNNSYNNNNIQNNQQKLQMNEFKKISRRSSVQFSGSNPLRSCRMKEDSNDKSHHTVYNDMVRSHYLRPGKTVDYSIKDDISRSSHALETSDDSDEDEDFKLGSNKKKGRRNGGNNKTKRERKTLKSPLKNINTASNNINTQQVHAIPKATNEDDHVHIIDYGLATKFIDTNGEHRPFCMDQRRAHDGTIEFTSRDAHFGAHSRRSDLECLGYNLIYWSQGYLPWKDEKLKDQPEIVHRLKEIFMTDVKEMLKLLYGKEVPKYLGEFMHYVGQLEFDEEPDYSYLKGLFEKEFFKLGFEKSDMKLNLNEVRDECEPVDKTLSEHDLMMSNITDLKTVTKLGFLVATTDSVDGNETLVKPKESLNMTLSCKASPKNLRSKEKGAKGKRPKRQRKTLSEKEIISEKIAKGKKLSIQEIATLDPEQIARDRAEKEYEKFDEKVYYQTPQRYKGNPTYAILEIENRLKSKQNGSAVVTQINSVSTNHDIEPIKGYTKPMMDVLKKQQMIVEQQIIVEQTSPISTYQKRNREGLRNVIKHTQKNITYQNEVNSKKEGRKTPKKRMSRRDGKMRIQRKLLDEIDENDNDDINKTQQSPPVKTRRRPGRPAKSKTIENYPIQIPVEIRSNGDDEITENNSVSETTEEPIVEKKRRGRKPTKPPVKIEIHPETEEDSVYYDIPGEGSNDGITNSSDVEENHIGNDSSDDDEPLQKKLRRKDISGDESSNHSAATSKTNVPKKLRGRYYKDEDFEVYTDEASNQSSVSHVTKSSTSFKPTRRVKNNAIQQETGKTTRQKTKSRSTSRSAAVVPNQLSDHSEDEDDDEEGSEFELDESVNESDGMEFDQDISEDENDDDEIATESELDDDDDSDSIDIKYSPIKTRHARSSFSMKQIRGRRMNLLNEDVRNFRLVSTRG</sequence>
<feature type="compositionally biased region" description="Acidic residues" evidence="2">
    <location>
        <begin position="1042"/>
        <end position="1096"/>
    </location>
</feature>
<dbReference type="GO" id="GO:0005524">
    <property type="term" value="F:ATP binding"/>
    <property type="evidence" value="ECO:0007669"/>
    <property type="project" value="InterPro"/>
</dbReference>
<evidence type="ECO:0000313" key="5">
    <source>
        <dbReference type="Proteomes" id="UP001153620"/>
    </source>
</evidence>
<feature type="domain" description="Protein kinase" evidence="3">
    <location>
        <begin position="69"/>
        <end position="525"/>
    </location>
</feature>
<dbReference type="EMBL" id="OU895878">
    <property type="protein sequence ID" value="CAG9804771.1"/>
    <property type="molecule type" value="Genomic_DNA"/>
</dbReference>